<dbReference type="RefSeq" id="WP_103240990.1">
    <property type="nucleotide sequence ID" value="NZ_JANJZD010000045.1"/>
</dbReference>
<evidence type="ECO:0000313" key="1">
    <source>
        <dbReference type="EMBL" id="SOY30972.1"/>
    </source>
</evidence>
<dbReference type="Proteomes" id="UP000236311">
    <property type="component" value="Unassembled WGS sequence"/>
</dbReference>
<name>A0A2K4ZKQ2_9FIRM</name>
<evidence type="ECO:0000313" key="2">
    <source>
        <dbReference type="Proteomes" id="UP000236311"/>
    </source>
</evidence>
<evidence type="ECO:0008006" key="3">
    <source>
        <dbReference type="Google" id="ProtNLM"/>
    </source>
</evidence>
<reference evidence="1 2" key="1">
    <citation type="submission" date="2018-01" db="EMBL/GenBank/DDBJ databases">
        <authorList>
            <person name="Gaut B.S."/>
            <person name="Morton B.R."/>
            <person name="Clegg M.T."/>
            <person name="Duvall M.R."/>
        </authorList>
    </citation>
    <scope>NUCLEOTIDE SEQUENCE [LARGE SCALE GENOMIC DNA]</scope>
    <source>
        <strain evidence="1">GP69</strain>
    </source>
</reference>
<dbReference type="InterPro" id="IPR006490">
    <property type="entry name" value="Maj_tail_phi13"/>
</dbReference>
<dbReference type="OrthoDB" id="3078218at2"/>
<accession>A0A2K4ZKQ2</accession>
<dbReference type="AlphaFoldDB" id="A0A2K4ZKQ2"/>
<gene>
    <name evidence="1" type="ORF">AMURIS_03706</name>
</gene>
<organism evidence="1 2">
    <name type="scientific">Acetatifactor muris</name>
    <dbReference type="NCBI Taxonomy" id="879566"/>
    <lineage>
        <taxon>Bacteria</taxon>
        <taxon>Bacillati</taxon>
        <taxon>Bacillota</taxon>
        <taxon>Clostridia</taxon>
        <taxon>Lachnospirales</taxon>
        <taxon>Lachnospiraceae</taxon>
        <taxon>Acetatifactor</taxon>
    </lineage>
</organism>
<sequence length="187" mass="20606">MTLGLKDLFYAICTEKDGVESYGLPKKLAEAMSADLSVKTATADLYADDAISESVKEFINGTLKLGVKDLTPEVLADVLGQMVDQNKVVWAGDGDEPPFLAIGFRAAKTGGRFRYIWLLKCKFELPGEKYETKGESIKFNTPDITATFYKRKKDGKWKADFVGTETETAAGTWFTEVPEPAEQIQGV</sequence>
<proteinExistence type="predicted"/>
<protein>
    <recommendedName>
        <fullName evidence="3">Phage tail protein</fullName>
    </recommendedName>
</protein>
<dbReference type="NCBIfam" id="TIGR01603">
    <property type="entry name" value="maj_tail_phi13"/>
    <property type="match status" value="1"/>
</dbReference>
<keyword evidence="2" id="KW-1185">Reference proteome</keyword>
<dbReference type="EMBL" id="OFSM01000021">
    <property type="protein sequence ID" value="SOY30972.1"/>
    <property type="molecule type" value="Genomic_DNA"/>
</dbReference>